<accession>A0ABT4X7B6</accession>
<organism evidence="4 5">
    <name type="scientific">Bacillus changyiensis</name>
    <dbReference type="NCBI Taxonomy" id="3004103"/>
    <lineage>
        <taxon>Bacteria</taxon>
        <taxon>Bacillati</taxon>
        <taxon>Bacillota</taxon>
        <taxon>Bacilli</taxon>
        <taxon>Bacillales</taxon>
        <taxon>Bacillaceae</taxon>
        <taxon>Bacillus</taxon>
    </lineage>
</organism>
<dbReference type="RefSeq" id="WP_271341147.1">
    <property type="nucleotide sequence ID" value="NZ_JAQKAB010000007.1"/>
</dbReference>
<dbReference type="Proteomes" id="UP001211894">
    <property type="component" value="Unassembled WGS sequence"/>
</dbReference>
<dbReference type="CDD" id="cd03230">
    <property type="entry name" value="ABC_DR_subfamily_A"/>
    <property type="match status" value="1"/>
</dbReference>
<name>A0ABT4X7B6_9BACI</name>
<dbReference type="EMBL" id="JAQKAB010000007">
    <property type="protein sequence ID" value="MDA7027306.1"/>
    <property type="molecule type" value="Genomic_DNA"/>
</dbReference>
<keyword evidence="5" id="KW-1185">Reference proteome</keyword>
<dbReference type="PANTHER" id="PTHR43158">
    <property type="entry name" value="SKFA PEPTIDE EXPORT ATP-BINDING PROTEIN SKFE"/>
    <property type="match status" value="1"/>
</dbReference>
<evidence type="ECO:0000256" key="2">
    <source>
        <dbReference type="ARBA" id="ARBA00022840"/>
    </source>
</evidence>
<gene>
    <name evidence="4" type="ORF">PJ311_11870</name>
</gene>
<dbReference type="PANTHER" id="PTHR43158:SF10">
    <property type="entry name" value="ABC TRANSPORTER ATP-BINDING PROTEIN YTRB"/>
    <property type="match status" value="1"/>
</dbReference>
<dbReference type="Pfam" id="PF00005">
    <property type="entry name" value="ABC_tran"/>
    <property type="match status" value="1"/>
</dbReference>
<evidence type="ECO:0000259" key="3">
    <source>
        <dbReference type="PROSITE" id="PS50893"/>
    </source>
</evidence>
<dbReference type="SMART" id="SM00382">
    <property type="entry name" value="AAA"/>
    <property type="match status" value="1"/>
</dbReference>
<protein>
    <submittedName>
        <fullName evidence="4">ABC transporter ATP-binding protein</fullName>
    </submittedName>
</protein>
<dbReference type="PROSITE" id="PS50893">
    <property type="entry name" value="ABC_TRANSPORTER_2"/>
    <property type="match status" value="1"/>
</dbReference>
<evidence type="ECO:0000313" key="4">
    <source>
        <dbReference type="EMBL" id="MDA7027306.1"/>
    </source>
</evidence>
<dbReference type="InterPro" id="IPR003593">
    <property type="entry name" value="AAA+_ATPase"/>
</dbReference>
<sequence length="292" mass="33873">MIELQHVSKMINGQEVLKNISLKLEEGEIFGLLGRNGSGKTTLLRLIQQILLPDNGEILFDGVKVKDHPLVKRNIVYMPVQNPYFDKYHYKHLVALLRNIYPDFDVTYANELMNRYGIPETKKYRELSTGLKKQFSIILAFAIRPAVILLDEPTDGIDAVTRHDVLQLMVDEVAENRTTILITSHRLEDIERMCNRIGFLEDNTLSNVMDLDELKSEFIKIQMAFEEDINLKIREKEIPVLDQTGVFYTVLLPKEDEIRKQFLKSLSPKVWNELPVSLEEVFIAKFGGKRRW</sequence>
<dbReference type="InterPro" id="IPR027417">
    <property type="entry name" value="P-loop_NTPase"/>
</dbReference>
<feature type="domain" description="ABC transporter" evidence="3">
    <location>
        <begin position="2"/>
        <end position="227"/>
    </location>
</feature>
<keyword evidence="1" id="KW-0547">Nucleotide-binding</keyword>
<evidence type="ECO:0000256" key="1">
    <source>
        <dbReference type="ARBA" id="ARBA00022741"/>
    </source>
</evidence>
<keyword evidence="2 4" id="KW-0067">ATP-binding</keyword>
<dbReference type="InterPro" id="IPR003439">
    <property type="entry name" value="ABC_transporter-like_ATP-bd"/>
</dbReference>
<comment type="caution">
    <text evidence="4">The sequence shown here is derived from an EMBL/GenBank/DDBJ whole genome shotgun (WGS) entry which is preliminary data.</text>
</comment>
<proteinExistence type="predicted"/>
<evidence type="ECO:0000313" key="5">
    <source>
        <dbReference type="Proteomes" id="UP001211894"/>
    </source>
</evidence>
<reference evidence="4 5" key="1">
    <citation type="submission" date="2023-01" db="EMBL/GenBank/DDBJ databases">
        <title>Bacillus changyiensis sp. nov., isolated from a coastal deposit.</title>
        <authorList>
            <person name="Xiao G."/>
            <person name="Lai Q."/>
            <person name="Hu Z."/>
            <person name="Shao Z."/>
        </authorList>
    </citation>
    <scope>NUCLEOTIDE SEQUENCE [LARGE SCALE GENOMIC DNA]</scope>
    <source>
        <strain evidence="4 5">CLL-7-23</strain>
    </source>
</reference>
<dbReference type="GO" id="GO:0005524">
    <property type="term" value="F:ATP binding"/>
    <property type="evidence" value="ECO:0007669"/>
    <property type="project" value="UniProtKB-KW"/>
</dbReference>
<dbReference type="SUPFAM" id="SSF52540">
    <property type="entry name" value="P-loop containing nucleoside triphosphate hydrolases"/>
    <property type="match status" value="1"/>
</dbReference>
<dbReference type="Gene3D" id="3.40.50.300">
    <property type="entry name" value="P-loop containing nucleotide triphosphate hydrolases"/>
    <property type="match status" value="1"/>
</dbReference>